<proteinExistence type="predicted"/>
<sequence length="71" mass="7990">MIQDLSAETTCESCGIHGQRWTCKKVEKLSERCRQTKVSSLRCRRVPILGLPAVARDAVTRCTRTRLVLSS</sequence>
<dbReference type="RefSeq" id="XP_067921367.1">
    <property type="nucleotide sequence ID" value="XM_068066664.1"/>
</dbReference>
<dbReference type="VEuPathDB" id="ToxoDB:CSUI_006508"/>
<dbReference type="AlphaFoldDB" id="A0A2C6KRI6"/>
<evidence type="ECO:0000313" key="1">
    <source>
        <dbReference type="EMBL" id="PHJ19669.1"/>
    </source>
</evidence>
<dbReference type="EMBL" id="MIGC01003299">
    <property type="protein sequence ID" value="PHJ19669.1"/>
    <property type="molecule type" value="Genomic_DNA"/>
</dbReference>
<dbReference type="GeneID" id="94429875"/>
<comment type="caution">
    <text evidence="1">The sequence shown here is derived from an EMBL/GenBank/DDBJ whole genome shotgun (WGS) entry which is preliminary data.</text>
</comment>
<protein>
    <submittedName>
        <fullName evidence="1">Uncharacterized protein</fullName>
    </submittedName>
</protein>
<keyword evidence="2" id="KW-1185">Reference proteome</keyword>
<name>A0A2C6KRI6_9APIC</name>
<accession>A0A2C6KRI6</accession>
<gene>
    <name evidence="1" type="ORF">CSUI_006508</name>
</gene>
<dbReference type="Proteomes" id="UP000221165">
    <property type="component" value="Unassembled WGS sequence"/>
</dbReference>
<organism evidence="1 2">
    <name type="scientific">Cystoisospora suis</name>
    <dbReference type="NCBI Taxonomy" id="483139"/>
    <lineage>
        <taxon>Eukaryota</taxon>
        <taxon>Sar</taxon>
        <taxon>Alveolata</taxon>
        <taxon>Apicomplexa</taxon>
        <taxon>Conoidasida</taxon>
        <taxon>Coccidia</taxon>
        <taxon>Eucoccidiorida</taxon>
        <taxon>Eimeriorina</taxon>
        <taxon>Sarcocystidae</taxon>
        <taxon>Cystoisospora</taxon>
    </lineage>
</organism>
<reference evidence="1 2" key="1">
    <citation type="journal article" date="2017" name="Int. J. Parasitol.">
        <title>The genome of the protozoan parasite Cystoisospora suis and a reverse vaccinology approach to identify vaccine candidates.</title>
        <authorList>
            <person name="Palmieri N."/>
            <person name="Shrestha A."/>
            <person name="Ruttkowski B."/>
            <person name="Beck T."/>
            <person name="Vogl C."/>
            <person name="Tomley F."/>
            <person name="Blake D.P."/>
            <person name="Joachim A."/>
        </authorList>
    </citation>
    <scope>NUCLEOTIDE SEQUENCE [LARGE SCALE GENOMIC DNA]</scope>
    <source>
        <strain evidence="1 2">Wien I</strain>
    </source>
</reference>
<evidence type="ECO:0000313" key="2">
    <source>
        <dbReference type="Proteomes" id="UP000221165"/>
    </source>
</evidence>